<evidence type="ECO:0000256" key="3">
    <source>
        <dbReference type="ARBA" id="ARBA00022475"/>
    </source>
</evidence>
<dbReference type="InterPro" id="IPR048279">
    <property type="entry name" value="MdtK-like"/>
</dbReference>
<organism evidence="8 9">
    <name type="scientific">Waltera intestinalis</name>
    <dbReference type="NCBI Taxonomy" id="2606635"/>
    <lineage>
        <taxon>Bacteria</taxon>
        <taxon>Bacillati</taxon>
        <taxon>Bacillota</taxon>
        <taxon>Clostridia</taxon>
        <taxon>Lachnospirales</taxon>
        <taxon>Lachnospiraceae</taxon>
        <taxon>Waltera</taxon>
    </lineage>
</organism>
<keyword evidence="3" id="KW-1003">Cell membrane</keyword>
<accession>A0A6L5YKB7</accession>
<dbReference type="PANTHER" id="PTHR42925">
    <property type="entry name" value="MULTIDRUG AND TOXIN EFFLUX PROTEIN MATE FAMILY"/>
    <property type="match status" value="1"/>
</dbReference>
<reference evidence="8 9" key="1">
    <citation type="submission" date="2019-08" db="EMBL/GenBank/DDBJ databases">
        <title>In-depth cultivation of the pig gut microbiome towards novel bacterial diversity and tailored functional studies.</title>
        <authorList>
            <person name="Wylensek D."/>
            <person name="Hitch T.C.A."/>
            <person name="Clavel T."/>
        </authorList>
    </citation>
    <scope>NUCLEOTIDE SEQUENCE [LARGE SCALE GENOMIC DNA]</scope>
    <source>
        <strain evidence="8 9">WCA3-601-WT-6H</strain>
    </source>
</reference>
<gene>
    <name evidence="8" type="ORF">FYJ59_09040</name>
</gene>
<dbReference type="InterPro" id="IPR002528">
    <property type="entry name" value="MATE_fam"/>
</dbReference>
<feature type="transmembrane region" description="Helical" evidence="7">
    <location>
        <begin position="310"/>
        <end position="335"/>
    </location>
</feature>
<dbReference type="RefSeq" id="WP_154496556.1">
    <property type="nucleotide sequence ID" value="NZ_VUMU01000010.1"/>
</dbReference>
<feature type="transmembrane region" description="Helical" evidence="7">
    <location>
        <begin position="47"/>
        <end position="68"/>
    </location>
</feature>
<dbReference type="AlphaFoldDB" id="A0A6L5YKB7"/>
<keyword evidence="4 7" id="KW-0812">Transmembrane</keyword>
<dbReference type="InterPro" id="IPR047135">
    <property type="entry name" value="YsiQ"/>
</dbReference>
<keyword evidence="2" id="KW-0813">Transport</keyword>
<comment type="caution">
    <text evidence="8">The sequence shown here is derived from an EMBL/GenBank/DDBJ whole genome shotgun (WGS) entry which is preliminary data.</text>
</comment>
<name>A0A6L5YKB7_9FIRM</name>
<evidence type="ECO:0000256" key="2">
    <source>
        <dbReference type="ARBA" id="ARBA00022448"/>
    </source>
</evidence>
<dbReference type="GO" id="GO:0005886">
    <property type="term" value="C:plasma membrane"/>
    <property type="evidence" value="ECO:0007669"/>
    <property type="project" value="UniProtKB-SubCell"/>
</dbReference>
<feature type="transmembrane region" description="Helical" evidence="7">
    <location>
        <begin position="158"/>
        <end position="179"/>
    </location>
</feature>
<keyword evidence="5 7" id="KW-1133">Transmembrane helix</keyword>
<dbReference type="Pfam" id="PF01554">
    <property type="entry name" value="MatE"/>
    <property type="match status" value="2"/>
</dbReference>
<dbReference type="PIRSF" id="PIRSF006603">
    <property type="entry name" value="DinF"/>
    <property type="match status" value="1"/>
</dbReference>
<evidence type="ECO:0000256" key="7">
    <source>
        <dbReference type="SAM" id="Phobius"/>
    </source>
</evidence>
<dbReference type="GO" id="GO:0042910">
    <property type="term" value="F:xenobiotic transmembrane transporter activity"/>
    <property type="evidence" value="ECO:0007669"/>
    <property type="project" value="InterPro"/>
</dbReference>
<feature type="transmembrane region" description="Helical" evidence="7">
    <location>
        <begin position="185"/>
        <end position="205"/>
    </location>
</feature>
<keyword evidence="6 7" id="KW-0472">Membrane</keyword>
<dbReference type="GO" id="GO:0015297">
    <property type="term" value="F:antiporter activity"/>
    <property type="evidence" value="ECO:0007669"/>
    <property type="project" value="InterPro"/>
</dbReference>
<evidence type="ECO:0000256" key="4">
    <source>
        <dbReference type="ARBA" id="ARBA00022692"/>
    </source>
</evidence>
<sequence length="440" mass="47318">MEGQNKSLFQLFVPLCLETIFYMLSGMVDTLMLSSVGDQAVGAVGTANTYIGVFIIMYSVVSMGMLAVMTQNIGAGRPGIACQAKSLGLWFNGILGVVMSVFLFFCSDGILYVVGIAPALKEPAVQYLRIVGGGSILNAMIPILAGYLRAFGYTKQPLIATVTGNILNFILNAVFLFRFHLGVQGVASATVISKVVNLILIVIFVRRLIPAKKYSERVNSGEILRKIIRIGLPSALENTIYNIAMTLVIRFLNQMDTEGINVAARSYTAQITNLSFCVGSALAQANAIMTGWYMGAGKYEICDKQTKKSAAIGAVLAMGTEFLFAVSAPVLISFFTQDKSMVELVQKLMFIDIALEAGRVTNLVYGNALKTSGDAVFPVILGAVFMFLCAAGGTYLLGIQLHLAVVGAYIGLTADECSRAVGMMLRWRSGAWKKKGLIED</sequence>
<feature type="transmembrane region" description="Helical" evidence="7">
    <location>
        <begin position="7"/>
        <end position="27"/>
    </location>
</feature>
<dbReference type="Proteomes" id="UP000476055">
    <property type="component" value="Unassembled WGS sequence"/>
</dbReference>
<dbReference type="CDD" id="cd13134">
    <property type="entry name" value="MATE_like_8"/>
    <property type="match status" value="1"/>
</dbReference>
<feature type="transmembrane region" description="Helical" evidence="7">
    <location>
        <begin position="126"/>
        <end position="146"/>
    </location>
</feature>
<dbReference type="PANTHER" id="PTHR42925:SF2">
    <property type="entry name" value="NA+ DRIVEN MULTIDRUG EFFLUX PUMP"/>
    <property type="match status" value="1"/>
</dbReference>
<dbReference type="NCBIfam" id="TIGR00797">
    <property type="entry name" value="matE"/>
    <property type="match status" value="1"/>
</dbReference>
<keyword evidence="9" id="KW-1185">Reference proteome</keyword>
<dbReference type="EMBL" id="VUMU01000010">
    <property type="protein sequence ID" value="MST58380.1"/>
    <property type="molecule type" value="Genomic_DNA"/>
</dbReference>
<feature type="transmembrane region" description="Helical" evidence="7">
    <location>
        <begin position="89"/>
        <end position="114"/>
    </location>
</feature>
<protein>
    <submittedName>
        <fullName evidence="8">MATE family efflux transporter</fullName>
    </submittedName>
</protein>
<evidence type="ECO:0000313" key="9">
    <source>
        <dbReference type="Proteomes" id="UP000476055"/>
    </source>
</evidence>
<evidence type="ECO:0000256" key="6">
    <source>
        <dbReference type="ARBA" id="ARBA00023136"/>
    </source>
</evidence>
<feature type="transmembrane region" description="Helical" evidence="7">
    <location>
        <begin position="375"/>
        <end position="397"/>
    </location>
</feature>
<evidence type="ECO:0000256" key="5">
    <source>
        <dbReference type="ARBA" id="ARBA00022989"/>
    </source>
</evidence>
<proteinExistence type="predicted"/>
<evidence type="ECO:0000313" key="8">
    <source>
        <dbReference type="EMBL" id="MST58380.1"/>
    </source>
</evidence>
<evidence type="ECO:0000256" key="1">
    <source>
        <dbReference type="ARBA" id="ARBA00004651"/>
    </source>
</evidence>
<comment type="subcellular location">
    <subcellularLocation>
        <location evidence="1">Cell membrane</location>
        <topology evidence="1">Multi-pass membrane protein</topology>
    </subcellularLocation>
</comment>